<evidence type="ECO:0000313" key="3">
    <source>
        <dbReference type="Proteomes" id="UP000079169"/>
    </source>
</evidence>
<name>A0A3Q0INM0_DIACI</name>
<evidence type="ECO:0000256" key="2">
    <source>
        <dbReference type="SAM" id="SignalP"/>
    </source>
</evidence>
<keyword evidence="2" id="KW-0732">Signal</keyword>
<dbReference type="AlphaFoldDB" id="A0A3Q0INM0"/>
<organism evidence="3 4">
    <name type="scientific">Diaphorina citri</name>
    <name type="common">Asian citrus psyllid</name>
    <dbReference type="NCBI Taxonomy" id="121845"/>
    <lineage>
        <taxon>Eukaryota</taxon>
        <taxon>Metazoa</taxon>
        <taxon>Ecdysozoa</taxon>
        <taxon>Arthropoda</taxon>
        <taxon>Hexapoda</taxon>
        <taxon>Insecta</taxon>
        <taxon>Pterygota</taxon>
        <taxon>Neoptera</taxon>
        <taxon>Paraneoptera</taxon>
        <taxon>Hemiptera</taxon>
        <taxon>Sternorrhyncha</taxon>
        <taxon>Psylloidea</taxon>
        <taxon>Psyllidae</taxon>
        <taxon>Diaphorininae</taxon>
        <taxon>Diaphorina</taxon>
    </lineage>
</organism>
<accession>A0A3Q0INM0</accession>
<keyword evidence="3" id="KW-1185">Reference proteome</keyword>
<feature type="compositionally biased region" description="Polar residues" evidence="1">
    <location>
        <begin position="173"/>
        <end position="184"/>
    </location>
</feature>
<evidence type="ECO:0000313" key="4">
    <source>
        <dbReference type="RefSeq" id="XP_026676248.1"/>
    </source>
</evidence>
<feature type="compositionally biased region" description="Acidic residues" evidence="1">
    <location>
        <begin position="82"/>
        <end position="96"/>
    </location>
</feature>
<dbReference type="GeneID" id="103505049"/>
<reference evidence="4" key="1">
    <citation type="submission" date="2025-08" db="UniProtKB">
        <authorList>
            <consortium name="RefSeq"/>
        </authorList>
    </citation>
    <scope>IDENTIFICATION</scope>
</reference>
<dbReference type="RefSeq" id="XP_026676248.1">
    <property type="nucleotide sequence ID" value="XM_026820447.1"/>
</dbReference>
<dbReference type="Proteomes" id="UP000079169">
    <property type="component" value="Unplaced"/>
</dbReference>
<gene>
    <name evidence="4" type="primary">LOC103505049</name>
</gene>
<feature type="chain" id="PRO_5018113575" evidence="2">
    <location>
        <begin position="20"/>
        <end position="228"/>
    </location>
</feature>
<protein>
    <submittedName>
        <fullName evidence="4">Basic salivary proline-rich protein 2 isoform X2</fullName>
    </submittedName>
</protein>
<sequence>MKLYLFILVTFVLTAASLAQDDNNFEEEGAPPAPASSILARARGRALPGKPQAPPKPALDNKLKKAATTAAPPPPPPQNDADQGEELPEGEQEGDYIDSNVEASSAKPTEAPKKIGQGARPFRSNQDLLEALKRRREQRVYVPPPSTTTSFTPVQIPEKQPKPPRSKYAASKGNFSPSQEQAFDNSKKSNSRSFNKKATQPPVPVEEELEEPTQAPKGRSFGGRSRRL</sequence>
<proteinExistence type="predicted"/>
<feature type="signal peptide" evidence="2">
    <location>
        <begin position="1"/>
        <end position="19"/>
    </location>
</feature>
<feature type="region of interest" description="Disordered" evidence="1">
    <location>
        <begin position="24"/>
        <end position="228"/>
    </location>
</feature>
<evidence type="ECO:0000256" key="1">
    <source>
        <dbReference type="SAM" id="MobiDB-lite"/>
    </source>
</evidence>